<organism evidence="4 5">
    <name type="scientific">Novosphingobium ginsenosidimutans</name>
    <dbReference type="NCBI Taxonomy" id="1176536"/>
    <lineage>
        <taxon>Bacteria</taxon>
        <taxon>Pseudomonadati</taxon>
        <taxon>Pseudomonadota</taxon>
        <taxon>Alphaproteobacteria</taxon>
        <taxon>Sphingomonadales</taxon>
        <taxon>Sphingomonadaceae</taxon>
        <taxon>Novosphingobium</taxon>
    </lineage>
</organism>
<dbReference type="Pfam" id="PF04333">
    <property type="entry name" value="MlaA"/>
    <property type="match status" value="1"/>
</dbReference>
<protein>
    <submittedName>
        <fullName evidence="4">VacJ family lipoprotein</fullName>
    </submittedName>
</protein>
<keyword evidence="4" id="KW-0449">Lipoprotein</keyword>
<dbReference type="AlphaFoldDB" id="A0A5B8S184"/>
<keyword evidence="2" id="KW-0732">Signal</keyword>
<evidence type="ECO:0000256" key="2">
    <source>
        <dbReference type="ARBA" id="ARBA00022729"/>
    </source>
</evidence>
<gene>
    <name evidence="4" type="ORF">FRF71_03170</name>
</gene>
<feature type="region of interest" description="Disordered" evidence="3">
    <location>
        <begin position="1"/>
        <end position="48"/>
    </location>
</feature>
<dbReference type="RefSeq" id="WP_147089201.1">
    <property type="nucleotide sequence ID" value="NZ_BAABJD010000001.1"/>
</dbReference>
<feature type="compositionally biased region" description="Low complexity" evidence="3">
    <location>
        <begin position="1"/>
        <end position="14"/>
    </location>
</feature>
<evidence type="ECO:0000256" key="1">
    <source>
        <dbReference type="ARBA" id="ARBA00010634"/>
    </source>
</evidence>
<dbReference type="PANTHER" id="PTHR30035">
    <property type="entry name" value="LIPOPROTEIN VACJ-RELATED"/>
    <property type="match status" value="1"/>
</dbReference>
<reference evidence="4 5" key="1">
    <citation type="journal article" date="2013" name="J. Microbiol. Biotechnol.">
        <title>Novosphingobium ginsenosidimutans sp. nov., with the ability to convert ginsenoside.</title>
        <authorList>
            <person name="Kim J.K."/>
            <person name="He D."/>
            <person name="Liu Q.M."/>
            <person name="Park H.Y."/>
            <person name="Jung M.S."/>
            <person name="Yoon M.H."/>
            <person name="Kim S.C."/>
            <person name="Im W.T."/>
        </authorList>
    </citation>
    <scope>NUCLEOTIDE SEQUENCE [LARGE SCALE GENOMIC DNA]</scope>
    <source>
        <strain evidence="4 5">FW-6</strain>
    </source>
</reference>
<proteinExistence type="inferred from homology"/>
<dbReference type="PRINTS" id="PR01805">
    <property type="entry name" value="VACJLIPOPROT"/>
</dbReference>
<dbReference type="GO" id="GO:0120010">
    <property type="term" value="P:intermembrane phospholipid transfer"/>
    <property type="evidence" value="ECO:0007669"/>
    <property type="project" value="TreeGrafter"/>
</dbReference>
<evidence type="ECO:0000313" key="4">
    <source>
        <dbReference type="EMBL" id="QEA15221.1"/>
    </source>
</evidence>
<feature type="compositionally biased region" description="Pro residues" evidence="3">
    <location>
        <begin position="15"/>
        <end position="42"/>
    </location>
</feature>
<sequence length="307" mass="32106">MAAALAAAPLTAEPPVAPPAPVAEPVAPAPPQPVPQPAPVQPEDPNAIVVTGRGAPPGDPAAAVNEVSFEAVQAVDKAFVEPIAMGYAKAAPKPLRQGVHNALNNLSEPINFVNSLLQLKVGKAFRALGRFGINSTVGVAGLIDVAKRKPFKLPYERNGFANTLGFYGIGAGPYMYLPLIGPTSARDLVGRVLDLSLVPGVAGKPFSSPAYALGTGVARSLDDRVELDEFLRRLRGECTNPYAAERDYYLAVREAEIAALRKRPFDLASRLPACLAEGPKVRVGQAVPPPEPAPAAPAQEPSVTPQM</sequence>
<name>A0A5B8S184_9SPHN</name>
<comment type="similarity">
    <text evidence="1">Belongs to the MlaA family.</text>
</comment>
<feature type="region of interest" description="Disordered" evidence="3">
    <location>
        <begin position="282"/>
        <end position="307"/>
    </location>
</feature>
<dbReference type="OrthoDB" id="9785326at2"/>
<evidence type="ECO:0000256" key="3">
    <source>
        <dbReference type="SAM" id="MobiDB-lite"/>
    </source>
</evidence>
<dbReference type="KEGG" id="ngf:FRF71_03170"/>
<accession>A0A5B8S184</accession>
<dbReference type="InterPro" id="IPR007428">
    <property type="entry name" value="MlaA"/>
</dbReference>
<dbReference type="EMBL" id="CP042345">
    <property type="protein sequence ID" value="QEA15221.1"/>
    <property type="molecule type" value="Genomic_DNA"/>
</dbReference>
<evidence type="ECO:0000313" key="5">
    <source>
        <dbReference type="Proteomes" id="UP000321172"/>
    </source>
</evidence>
<dbReference type="Proteomes" id="UP000321172">
    <property type="component" value="Chromosome"/>
</dbReference>
<keyword evidence="5" id="KW-1185">Reference proteome</keyword>
<dbReference type="GO" id="GO:0016020">
    <property type="term" value="C:membrane"/>
    <property type="evidence" value="ECO:0007669"/>
    <property type="project" value="InterPro"/>
</dbReference>
<dbReference type="PANTHER" id="PTHR30035:SF3">
    <property type="entry name" value="INTERMEMBRANE PHOSPHOLIPID TRANSPORT SYSTEM LIPOPROTEIN MLAA"/>
    <property type="match status" value="1"/>
</dbReference>